<dbReference type="Pfam" id="PF04932">
    <property type="entry name" value="Wzy_C"/>
    <property type="match status" value="1"/>
</dbReference>
<keyword evidence="3 5" id="KW-1133">Transmembrane helix</keyword>
<dbReference type="AlphaFoldDB" id="A0A2T0WNX9"/>
<organism evidence="7 8">
    <name type="scientific">Mongoliibacter ruber</name>
    <dbReference type="NCBI Taxonomy" id="1750599"/>
    <lineage>
        <taxon>Bacteria</taxon>
        <taxon>Pseudomonadati</taxon>
        <taxon>Bacteroidota</taxon>
        <taxon>Cytophagia</taxon>
        <taxon>Cytophagales</taxon>
        <taxon>Cyclobacteriaceae</taxon>
        <taxon>Mongoliibacter</taxon>
    </lineage>
</organism>
<evidence type="ECO:0000256" key="4">
    <source>
        <dbReference type="ARBA" id="ARBA00023136"/>
    </source>
</evidence>
<name>A0A2T0WNX9_9BACT</name>
<feature type="transmembrane region" description="Helical" evidence="5">
    <location>
        <begin position="354"/>
        <end position="372"/>
    </location>
</feature>
<evidence type="ECO:0000313" key="7">
    <source>
        <dbReference type="EMBL" id="PRY88390.1"/>
    </source>
</evidence>
<gene>
    <name evidence="7" type="ORF">CLW00_10441</name>
</gene>
<sequence>MRKVIDFFRTEVYIPDEKFKFFFRWMFICSGIAYLNYAIPFAPDTLFGFNWTGIAWIVMLCIIFLVIFRIERPTFPFYFWAPWVIYMIGSVIASYSFVGLQLTFQYMIPILVGVIASSFSYSWPKIFWLFQQLSKLVVFIYVLFLAYYLTTGYAAHMPTTPMIFIVLGSICLGSYYVLKQKFYLFIFFILFIMPFVSVTRMALLVFLVTFVFHFSNSSIRNKIIYGFLGLGLGLIVFTSEGFQKKTFFEGDGELSEIGLDLYDNEQLNNNGRKAWQISLAPGLAANPIWGNGPRADNAVLKDIIGEGSAEAHNDYLSVTYNYGAFGLTLLLIGIISTFLLIFKNSFAQTNPLGKIIFGSVLTLFFGYMLFMATDNILKYTIFFPNYFYALIGITFSIHKKGWSYL</sequence>
<dbReference type="PANTHER" id="PTHR37422:SF13">
    <property type="entry name" value="LIPOPOLYSACCHARIDE BIOSYNTHESIS PROTEIN PA4999-RELATED"/>
    <property type="match status" value="1"/>
</dbReference>
<keyword evidence="8" id="KW-1185">Reference proteome</keyword>
<keyword evidence="7" id="KW-0436">Ligase</keyword>
<dbReference type="PANTHER" id="PTHR37422">
    <property type="entry name" value="TEICHURONIC ACID BIOSYNTHESIS PROTEIN TUAE"/>
    <property type="match status" value="1"/>
</dbReference>
<evidence type="ECO:0000259" key="6">
    <source>
        <dbReference type="Pfam" id="PF04932"/>
    </source>
</evidence>
<reference evidence="7 8" key="1">
    <citation type="submission" date="2018-03" db="EMBL/GenBank/DDBJ databases">
        <title>Genomic Encyclopedia of Archaeal and Bacterial Type Strains, Phase II (KMG-II): from individual species to whole genera.</title>
        <authorList>
            <person name="Goeker M."/>
        </authorList>
    </citation>
    <scope>NUCLEOTIDE SEQUENCE [LARGE SCALE GENOMIC DNA]</scope>
    <source>
        <strain evidence="7 8">DSM 27929</strain>
    </source>
</reference>
<feature type="transmembrane region" description="Helical" evidence="5">
    <location>
        <begin position="379"/>
        <end position="398"/>
    </location>
</feature>
<accession>A0A2T0WNX9</accession>
<evidence type="ECO:0000256" key="1">
    <source>
        <dbReference type="ARBA" id="ARBA00004141"/>
    </source>
</evidence>
<evidence type="ECO:0000256" key="2">
    <source>
        <dbReference type="ARBA" id="ARBA00022692"/>
    </source>
</evidence>
<keyword evidence="4 5" id="KW-0472">Membrane</keyword>
<dbReference type="GO" id="GO:0016020">
    <property type="term" value="C:membrane"/>
    <property type="evidence" value="ECO:0007669"/>
    <property type="project" value="UniProtKB-SubCell"/>
</dbReference>
<dbReference type="GO" id="GO:0016874">
    <property type="term" value="F:ligase activity"/>
    <property type="evidence" value="ECO:0007669"/>
    <property type="project" value="UniProtKB-KW"/>
</dbReference>
<dbReference type="InterPro" id="IPR007016">
    <property type="entry name" value="O-antigen_ligase-rel_domated"/>
</dbReference>
<evidence type="ECO:0000313" key="8">
    <source>
        <dbReference type="Proteomes" id="UP000238157"/>
    </source>
</evidence>
<dbReference type="RefSeq" id="WP_106133126.1">
    <property type="nucleotide sequence ID" value="NZ_PVTR01000004.1"/>
</dbReference>
<evidence type="ECO:0000256" key="3">
    <source>
        <dbReference type="ARBA" id="ARBA00022989"/>
    </source>
</evidence>
<feature type="transmembrane region" description="Helical" evidence="5">
    <location>
        <begin position="322"/>
        <end position="342"/>
    </location>
</feature>
<feature type="transmembrane region" description="Helical" evidence="5">
    <location>
        <begin position="136"/>
        <end position="155"/>
    </location>
</feature>
<dbReference type="Proteomes" id="UP000238157">
    <property type="component" value="Unassembled WGS sequence"/>
</dbReference>
<feature type="transmembrane region" description="Helical" evidence="5">
    <location>
        <begin position="185"/>
        <end position="211"/>
    </location>
</feature>
<keyword evidence="2 5" id="KW-0812">Transmembrane</keyword>
<dbReference type="EMBL" id="PVTR01000004">
    <property type="protein sequence ID" value="PRY88390.1"/>
    <property type="molecule type" value="Genomic_DNA"/>
</dbReference>
<feature type="transmembrane region" description="Helical" evidence="5">
    <location>
        <begin position="223"/>
        <end position="242"/>
    </location>
</feature>
<protein>
    <submittedName>
        <fullName evidence="7">O-antigen ligase-like membrane protein</fullName>
    </submittedName>
</protein>
<dbReference type="InterPro" id="IPR051533">
    <property type="entry name" value="WaaL-like"/>
</dbReference>
<feature type="domain" description="O-antigen ligase-related" evidence="6">
    <location>
        <begin position="185"/>
        <end position="331"/>
    </location>
</feature>
<feature type="transmembrane region" description="Helical" evidence="5">
    <location>
        <begin position="161"/>
        <end position="178"/>
    </location>
</feature>
<evidence type="ECO:0000256" key="5">
    <source>
        <dbReference type="SAM" id="Phobius"/>
    </source>
</evidence>
<proteinExistence type="predicted"/>
<feature type="transmembrane region" description="Helical" evidence="5">
    <location>
        <begin position="51"/>
        <end position="70"/>
    </location>
</feature>
<feature type="transmembrane region" description="Helical" evidence="5">
    <location>
        <begin position="104"/>
        <end position="124"/>
    </location>
</feature>
<feature type="transmembrane region" description="Helical" evidence="5">
    <location>
        <begin position="21"/>
        <end position="39"/>
    </location>
</feature>
<comment type="subcellular location">
    <subcellularLocation>
        <location evidence="1">Membrane</location>
        <topology evidence="1">Multi-pass membrane protein</topology>
    </subcellularLocation>
</comment>
<feature type="transmembrane region" description="Helical" evidence="5">
    <location>
        <begin position="77"/>
        <end position="98"/>
    </location>
</feature>
<comment type="caution">
    <text evidence="7">The sequence shown here is derived from an EMBL/GenBank/DDBJ whole genome shotgun (WGS) entry which is preliminary data.</text>
</comment>
<dbReference type="OrthoDB" id="1524557at2"/>